<evidence type="ECO:0000313" key="1">
    <source>
        <dbReference type="EMBL" id="KAD7117696.1"/>
    </source>
</evidence>
<sequence>MSNDLRSWFVTFPNGMVPLVENWGPWHCTYIWYYVTCMASSSYIHIVDSEDEELSHPHLSSPEMMSYVSFYWLRKHSGDVSEMRYQTFTPGEMQSSQQMGCQPIVLSMVPVRPHMGSLDTVHE</sequence>
<organism evidence="1 2">
    <name type="scientific">Mikania micrantha</name>
    <name type="common">bitter vine</name>
    <dbReference type="NCBI Taxonomy" id="192012"/>
    <lineage>
        <taxon>Eukaryota</taxon>
        <taxon>Viridiplantae</taxon>
        <taxon>Streptophyta</taxon>
        <taxon>Embryophyta</taxon>
        <taxon>Tracheophyta</taxon>
        <taxon>Spermatophyta</taxon>
        <taxon>Magnoliopsida</taxon>
        <taxon>eudicotyledons</taxon>
        <taxon>Gunneridae</taxon>
        <taxon>Pentapetalae</taxon>
        <taxon>asterids</taxon>
        <taxon>campanulids</taxon>
        <taxon>Asterales</taxon>
        <taxon>Asteraceae</taxon>
        <taxon>Asteroideae</taxon>
        <taxon>Heliantheae alliance</taxon>
        <taxon>Eupatorieae</taxon>
        <taxon>Mikania</taxon>
    </lineage>
</organism>
<protein>
    <submittedName>
        <fullName evidence="1">Uncharacterized protein</fullName>
    </submittedName>
</protein>
<proteinExistence type="predicted"/>
<name>A0A5N6PXR4_9ASTR</name>
<dbReference type="AlphaFoldDB" id="A0A5N6PXR4"/>
<evidence type="ECO:0000313" key="2">
    <source>
        <dbReference type="Proteomes" id="UP000326396"/>
    </source>
</evidence>
<dbReference type="EMBL" id="SZYD01000002">
    <property type="protein sequence ID" value="KAD7117696.1"/>
    <property type="molecule type" value="Genomic_DNA"/>
</dbReference>
<accession>A0A5N6PXR4</accession>
<gene>
    <name evidence="1" type="ORF">E3N88_04964</name>
</gene>
<comment type="caution">
    <text evidence="1">The sequence shown here is derived from an EMBL/GenBank/DDBJ whole genome shotgun (WGS) entry which is preliminary data.</text>
</comment>
<keyword evidence="2" id="KW-1185">Reference proteome</keyword>
<reference evidence="1 2" key="1">
    <citation type="submission" date="2019-05" db="EMBL/GenBank/DDBJ databases">
        <title>Mikania micrantha, genome provides insights into the molecular mechanism of rapid growth.</title>
        <authorList>
            <person name="Liu B."/>
        </authorList>
    </citation>
    <scope>NUCLEOTIDE SEQUENCE [LARGE SCALE GENOMIC DNA]</scope>
    <source>
        <strain evidence="1">NLD-2019</strain>
        <tissue evidence="1">Leaf</tissue>
    </source>
</reference>
<dbReference type="Proteomes" id="UP000326396">
    <property type="component" value="Linkage Group LG10"/>
</dbReference>